<dbReference type="STRING" id="767770.A0A1L9MXB3"/>
<proteinExistence type="predicted"/>
<reference evidence="3" key="1">
    <citation type="journal article" date="2017" name="Genome Biol.">
        <title>Comparative genomics reveals high biological diversity and specific adaptations in the industrially and medically important fungal genus Aspergillus.</title>
        <authorList>
            <person name="de Vries R.P."/>
            <person name="Riley R."/>
            <person name="Wiebenga A."/>
            <person name="Aguilar-Osorio G."/>
            <person name="Amillis S."/>
            <person name="Uchima C.A."/>
            <person name="Anderluh G."/>
            <person name="Asadollahi M."/>
            <person name="Askin M."/>
            <person name="Barry K."/>
            <person name="Battaglia E."/>
            <person name="Bayram O."/>
            <person name="Benocci T."/>
            <person name="Braus-Stromeyer S.A."/>
            <person name="Caldana C."/>
            <person name="Canovas D."/>
            <person name="Cerqueira G.C."/>
            <person name="Chen F."/>
            <person name="Chen W."/>
            <person name="Choi C."/>
            <person name="Clum A."/>
            <person name="Dos Santos R.A."/>
            <person name="Damasio A.R."/>
            <person name="Diallinas G."/>
            <person name="Emri T."/>
            <person name="Fekete E."/>
            <person name="Flipphi M."/>
            <person name="Freyberg S."/>
            <person name="Gallo A."/>
            <person name="Gournas C."/>
            <person name="Habgood R."/>
            <person name="Hainaut M."/>
            <person name="Harispe M.L."/>
            <person name="Henrissat B."/>
            <person name="Hilden K.S."/>
            <person name="Hope R."/>
            <person name="Hossain A."/>
            <person name="Karabika E."/>
            <person name="Karaffa L."/>
            <person name="Karanyi Z."/>
            <person name="Krasevec N."/>
            <person name="Kuo A."/>
            <person name="Kusch H."/>
            <person name="LaButti K."/>
            <person name="Lagendijk E.L."/>
            <person name="Lapidus A."/>
            <person name="Levasseur A."/>
            <person name="Lindquist E."/>
            <person name="Lipzen A."/>
            <person name="Logrieco A.F."/>
            <person name="MacCabe A."/>
            <person name="Maekelae M.R."/>
            <person name="Malavazi I."/>
            <person name="Melin P."/>
            <person name="Meyer V."/>
            <person name="Mielnichuk N."/>
            <person name="Miskei M."/>
            <person name="Molnar A.P."/>
            <person name="Mule G."/>
            <person name="Ngan C.Y."/>
            <person name="Orejas M."/>
            <person name="Orosz E."/>
            <person name="Ouedraogo J.P."/>
            <person name="Overkamp K.M."/>
            <person name="Park H.-S."/>
            <person name="Perrone G."/>
            <person name="Piumi F."/>
            <person name="Punt P.J."/>
            <person name="Ram A.F."/>
            <person name="Ramon A."/>
            <person name="Rauscher S."/>
            <person name="Record E."/>
            <person name="Riano-Pachon D.M."/>
            <person name="Robert V."/>
            <person name="Roehrig J."/>
            <person name="Ruller R."/>
            <person name="Salamov A."/>
            <person name="Salih N.S."/>
            <person name="Samson R.A."/>
            <person name="Sandor E."/>
            <person name="Sanguinetti M."/>
            <person name="Schuetze T."/>
            <person name="Sepcic K."/>
            <person name="Shelest E."/>
            <person name="Sherlock G."/>
            <person name="Sophianopoulou V."/>
            <person name="Squina F.M."/>
            <person name="Sun H."/>
            <person name="Susca A."/>
            <person name="Todd R.B."/>
            <person name="Tsang A."/>
            <person name="Unkles S.E."/>
            <person name="van de Wiele N."/>
            <person name="van Rossen-Uffink D."/>
            <person name="Oliveira J.V."/>
            <person name="Vesth T.C."/>
            <person name="Visser J."/>
            <person name="Yu J.-H."/>
            <person name="Zhou M."/>
            <person name="Andersen M.R."/>
            <person name="Archer D.B."/>
            <person name="Baker S.E."/>
            <person name="Benoit I."/>
            <person name="Brakhage A.A."/>
            <person name="Braus G.H."/>
            <person name="Fischer R."/>
            <person name="Frisvad J.C."/>
            <person name="Goldman G.H."/>
            <person name="Houbraken J."/>
            <person name="Oakley B."/>
            <person name="Pocsi I."/>
            <person name="Scazzocchio C."/>
            <person name="Seiboth B."/>
            <person name="vanKuyk P.A."/>
            <person name="Wortman J."/>
            <person name="Dyer P.S."/>
            <person name="Grigoriev I.V."/>
        </authorList>
    </citation>
    <scope>NUCLEOTIDE SEQUENCE [LARGE SCALE GENOMIC DNA]</scope>
    <source>
        <strain evidence="3">CBS 134.48</strain>
    </source>
</reference>
<accession>A0A1L9MXB3</accession>
<evidence type="ECO:0000313" key="2">
    <source>
        <dbReference type="EMBL" id="OJI81663.1"/>
    </source>
</evidence>
<dbReference type="PANTHER" id="PTHR33112:SF16">
    <property type="entry name" value="HETEROKARYON INCOMPATIBILITY DOMAIN-CONTAINING PROTEIN"/>
    <property type="match status" value="1"/>
</dbReference>
<dbReference type="VEuPathDB" id="FungiDB:ASPTUDRAFT_44930"/>
<organism evidence="2 3">
    <name type="scientific">Aspergillus tubingensis (strain CBS 134.48)</name>
    <dbReference type="NCBI Taxonomy" id="767770"/>
    <lineage>
        <taxon>Eukaryota</taxon>
        <taxon>Fungi</taxon>
        <taxon>Dikarya</taxon>
        <taxon>Ascomycota</taxon>
        <taxon>Pezizomycotina</taxon>
        <taxon>Eurotiomycetes</taxon>
        <taxon>Eurotiomycetidae</taxon>
        <taxon>Eurotiales</taxon>
        <taxon>Aspergillaceae</taxon>
        <taxon>Aspergillus</taxon>
        <taxon>Aspergillus subgen. Circumdati</taxon>
    </lineage>
</organism>
<dbReference type="AlphaFoldDB" id="A0A1L9MXB3"/>
<dbReference type="EMBL" id="KV878205">
    <property type="protein sequence ID" value="OJI81663.1"/>
    <property type="molecule type" value="Genomic_DNA"/>
</dbReference>
<dbReference type="OMA" id="LTICAAQ"/>
<dbReference type="Pfam" id="PF06985">
    <property type="entry name" value="HET"/>
    <property type="match status" value="1"/>
</dbReference>
<evidence type="ECO:0000313" key="3">
    <source>
        <dbReference type="Proteomes" id="UP000184304"/>
    </source>
</evidence>
<protein>
    <recommendedName>
        <fullName evidence="1">Heterokaryon incompatibility domain-containing protein</fullName>
    </recommendedName>
</protein>
<feature type="domain" description="Heterokaryon incompatibility" evidence="1">
    <location>
        <begin position="228"/>
        <end position="412"/>
    </location>
</feature>
<dbReference type="OrthoDB" id="5125733at2759"/>
<dbReference type="PANTHER" id="PTHR33112">
    <property type="entry name" value="DOMAIN PROTEIN, PUTATIVE-RELATED"/>
    <property type="match status" value="1"/>
</dbReference>
<name>A0A1L9MXB3_ASPTC</name>
<dbReference type="InterPro" id="IPR010730">
    <property type="entry name" value="HET"/>
</dbReference>
<gene>
    <name evidence="2" type="ORF">ASPTUDRAFT_44930</name>
</gene>
<dbReference type="Proteomes" id="UP000184304">
    <property type="component" value="Unassembled WGS sequence"/>
</dbReference>
<evidence type="ECO:0000259" key="1">
    <source>
        <dbReference type="Pfam" id="PF06985"/>
    </source>
</evidence>
<sequence>MKVSSSLCQRCRVLQFNDEEHGTVEEQRIGEPHVNFNKFDPDSGRQAIILDYHLYDNLPDLPVMSTSSASGCGMCFAMREKILQLERRADPKHKNVLIYKFCLCYKKRWILRLGSPEFFNPSSHLAVHFKFIGDRNDDRISYTVSFDLQAEISDPCRSWLRIPRAPVSHPLSDKGRALLRKLAKKSYKLSRDPHLPTRVIDVGYWLTRSKMRLVVNQASHKWAGRGKYLALSYCWGSEEDAADQLKTTKASLCEHMKEIKMESLPRTVSDAVLVCRAMRVRYLWVDALCIIQDSQDDWERESAKMAEIYENSYFTLCALRGSSCQSGFLTETHRHLIKVPFQSTLKPSISGFYYIYHVMGYHEEDYHKSLLEGYPQHPDSSKTLDLAYYKPSAFDCDLNESHWNTRGWTLQEALCSPRLLLFGTRMAHYIALQLRQSQDTTFDKVCLPWGQNFHRDSGCHRVPAYGWHLMVEGYSARHFSFSRDKLPAISSLARKISPQIGGQYLAGIWSNGLERDLLWAPKGFTTLESFLTPPKEYLAPSWSWASQSKPISWVETYIHIPEFQVASMSTTTGLDQYGKVQSGFISLRTKVFVLPSLTKMYRGWTISLNDVNFPYELTSADKKYLAHLRFDWTDYATCEDNQLEVGQETVQLSMVLISSYICESFDPTLHEFDGLWRSLGLLVLPTETSGSYRRAGIFLCGPRDLQGPKFWDGIDTTTITLV</sequence>
<keyword evidence="3" id="KW-1185">Reference proteome</keyword>